<dbReference type="Proteomes" id="UP000431922">
    <property type="component" value="Unassembled WGS sequence"/>
</dbReference>
<keyword evidence="4" id="KW-0449">Lipoprotein</keyword>
<reference evidence="6 7" key="1">
    <citation type="submission" date="2019-12" db="EMBL/GenBank/DDBJ databases">
        <title>Genomic-based taxomic classification of the family Erythrobacteraceae.</title>
        <authorList>
            <person name="Xu L."/>
        </authorList>
    </citation>
    <scope>NUCLEOTIDE SEQUENCE [LARGE SCALE GENOMIC DNA]</scope>
    <source>
        <strain evidence="6 7">KCTC 42453</strain>
    </source>
</reference>
<sequence length="221" mass="23465">MRALEPMHHQAGYPSMRHAAPILSGHPVGAPVYFPQAGYPGGVVQYPGGYEQDQFARDGWLEECRARYAGGDGRGERRGRTIGALVGAAAGGLIGNRVAGRGDRLLGTAIGAGVGGLAGAAAGSAIGGSSDSRESLDECEAFLIQHEAQWRQTNYGYGPVMLVPIMVPVEQRAVVREYVTEEWAEEEVMVTVPSKTVRRLAPAPKPVKTVPVKTKMIKSGR</sequence>
<evidence type="ECO:0000256" key="2">
    <source>
        <dbReference type="ARBA" id="ARBA00008681"/>
    </source>
</evidence>
<keyword evidence="7" id="KW-1185">Reference proteome</keyword>
<accession>A0A845AZJ3</accession>
<dbReference type="GO" id="GO:0009279">
    <property type="term" value="C:cell outer membrane"/>
    <property type="evidence" value="ECO:0007669"/>
    <property type="project" value="UniProtKB-SubCell"/>
</dbReference>
<comment type="caution">
    <text evidence="6">The sequence shown here is derived from an EMBL/GenBank/DDBJ whole genome shotgun (WGS) entry which is preliminary data.</text>
</comment>
<proteinExistence type="inferred from homology"/>
<evidence type="ECO:0000313" key="6">
    <source>
        <dbReference type="EMBL" id="MXP44451.1"/>
    </source>
</evidence>
<evidence type="ECO:0000256" key="3">
    <source>
        <dbReference type="ARBA" id="ARBA00015281"/>
    </source>
</evidence>
<evidence type="ECO:0000256" key="1">
    <source>
        <dbReference type="ARBA" id="ARBA00004459"/>
    </source>
</evidence>
<name>A0A845AZJ3_9SPHN</name>
<dbReference type="InterPro" id="IPR008816">
    <property type="entry name" value="Gly_zipper_2TM_dom"/>
</dbReference>
<dbReference type="AlphaFoldDB" id="A0A845AZJ3"/>
<comment type="similarity">
    <text evidence="2">Belongs to the rickettsiale 17 kDa surface antigen family.</text>
</comment>
<organism evidence="6 7">
    <name type="scientific">Allopontixanthobacter sediminis</name>
    <dbReference type="NCBI Taxonomy" id="1689985"/>
    <lineage>
        <taxon>Bacteria</taxon>
        <taxon>Pseudomonadati</taxon>
        <taxon>Pseudomonadota</taxon>
        <taxon>Alphaproteobacteria</taxon>
        <taxon>Sphingomonadales</taxon>
        <taxon>Erythrobacteraceae</taxon>
        <taxon>Allopontixanthobacter</taxon>
    </lineage>
</organism>
<evidence type="ECO:0000313" key="7">
    <source>
        <dbReference type="Proteomes" id="UP000431922"/>
    </source>
</evidence>
<dbReference type="EMBL" id="WTYL01000002">
    <property type="protein sequence ID" value="MXP44451.1"/>
    <property type="molecule type" value="Genomic_DNA"/>
</dbReference>
<comment type="subcellular location">
    <subcellularLocation>
        <location evidence="1">Cell outer membrane</location>
        <topology evidence="1">Lipid-anchor</topology>
    </subcellularLocation>
</comment>
<evidence type="ECO:0000259" key="5">
    <source>
        <dbReference type="Pfam" id="PF05433"/>
    </source>
</evidence>
<protein>
    <recommendedName>
        <fullName evidence="3">17 kDa surface antigen</fullName>
    </recommendedName>
</protein>
<gene>
    <name evidence="6" type="ORF">GRI65_08280</name>
</gene>
<dbReference type="Pfam" id="PF05433">
    <property type="entry name" value="Rick_17kDa_Anti"/>
    <property type="match status" value="1"/>
</dbReference>
<feature type="domain" description="Glycine zipper 2TM" evidence="5">
    <location>
        <begin position="82"/>
        <end position="123"/>
    </location>
</feature>
<evidence type="ECO:0000256" key="4">
    <source>
        <dbReference type="ARBA" id="ARBA00023288"/>
    </source>
</evidence>